<keyword evidence="14" id="KW-0573">Peptidoglycan synthesis</keyword>
<evidence type="ECO:0000256" key="18">
    <source>
        <dbReference type="ARBA" id="ARBA00023268"/>
    </source>
</evidence>
<evidence type="ECO:0000256" key="5">
    <source>
        <dbReference type="ARBA" id="ARBA00022519"/>
    </source>
</evidence>
<evidence type="ECO:0000256" key="13">
    <source>
        <dbReference type="ARBA" id="ARBA00022968"/>
    </source>
</evidence>
<evidence type="ECO:0000256" key="15">
    <source>
        <dbReference type="ARBA" id="ARBA00022989"/>
    </source>
</evidence>
<evidence type="ECO:0000256" key="20">
    <source>
        <dbReference type="ARBA" id="ARBA00034000"/>
    </source>
</evidence>
<feature type="domain" description="Penicillin-binding protein OB-like" evidence="25">
    <location>
        <begin position="416"/>
        <end position="481"/>
    </location>
</feature>
<protein>
    <recommendedName>
        <fullName evidence="3">Penicillin-binding protein 1A</fullName>
        <ecNumber evidence="21">2.4.99.28</ecNumber>
        <ecNumber evidence="2">3.4.16.4</ecNumber>
    </recommendedName>
</protein>
<dbReference type="PANTHER" id="PTHR32282">
    <property type="entry name" value="BINDING PROTEIN TRANSPEPTIDASE, PUTATIVE-RELATED"/>
    <property type="match status" value="1"/>
</dbReference>
<keyword evidence="6" id="KW-0121">Carboxypeptidase</keyword>
<dbReference type="PANTHER" id="PTHR32282:SF27">
    <property type="entry name" value="PENICILLIN-BINDING PROTEIN 1A"/>
    <property type="match status" value="1"/>
</dbReference>
<keyword evidence="11" id="KW-0378">Hydrolase</keyword>
<dbReference type="InterPro" id="IPR012338">
    <property type="entry name" value="Beta-lactam/transpept-like"/>
</dbReference>
<accession>A0A381YBM4</accession>
<dbReference type="InterPro" id="IPR001460">
    <property type="entry name" value="PCN-bd_Tpept"/>
</dbReference>
<feature type="domain" description="Penicillin-binding protein transpeptidase" evidence="23">
    <location>
        <begin position="483"/>
        <end position="752"/>
    </location>
</feature>
<dbReference type="InterPro" id="IPR036950">
    <property type="entry name" value="PBP_transglycosylase"/>
</dbReference>
<evidence type="ECO:0000256" key="17">
    <source>
        <dbReference type="ARBA" id="ARBA00023251"/>
    </source>
</evidence>
<name>A0A381YBM4_9ZZZZ</name>
<evidence type="ECO:0000256" key="1">
    <source>
        <dbReference type="ARBA" id="ARBA00004249"/>
    </source>
</evidence>
<dbReference type="GO" id="GO:0008360">
    <property type="term" value="P:regulation of cell shape"/>
    <property type="evidence" value="ECO:0007669"/>
    <property type="project" value="UniProtKB-KW"/>
</dbReference>
<evidence type="ECO:0000256" key="19">
    <source>
        <dbReference type="ARBA" id="ARBA00023316"/>
    </source>
</evidence>
<dbReference type="PROSITE" id="PS51257">
    <property type="entry name" value="PROKAR_LIPOPROTEIN"/>
    <property type="match status" value="1"/>
</dbReference>
<evidence type="ECO:0000256" key="16">
    <source>
        <dbReference type="ARBA" id="ARBA00023136"/>
    </source>
</evidence>
<evidence type="ECO:0000256" key="14">
    <source>
        <dbReference type="ARBA" id="ARBA00022984"/>
    </source>
</evidence>
<evidence type="ECO:0000256" key="2">
    <source>
        <dbReference type="ARBA" id="ARBA00012448"/>
    </source>
</evidence>
<dbReference type="AlphaFoldDB" id="A0A381YBM4"/>
<dbReference type="Pfam" id="PF00905">
    <property type="entry name" value="Transpeptidase"/>
    <property type="match status" value="1"/>
</dbReference>
<evidence type="ECO:0000256" key="21">
    <source>
        <dbReference type="ARBA" id="ARBA00044770"/>
    </source>
</evidence>
<dbReference type="GO" id="GO:0009002">
    <property type="term" value="F:serine-type D-Ala-D-Ala carboxypeptidase activity"/>
    <property type="evidence" value="ECO:0007669"/>
    <property type="project" value="UniProtKB-EC"/>
</dbReference>
<dbReference type="GO" id="GO:0046677">
    <property type="term" value="P:response to antibiotic"/>
    <property type="evidence" value="ECO:0007669"/>
    <property type="project" value="UniProtKB-KW"/>
</dbReference>
<evidence type="ECO:0000256" key="4">
    <source>
        <dbReference type="ARBA" id="ARBA00022475"/>
    </source>
</evidence>
<dbReference type="GO" id="GO:0030288">
    <property type="term" value="C:outer membrane-bounded periplasmic space"/>
    <property type="evidence" value="ECO:0007669"/>
    <property type="project" value="TreeGrafter"/>
</dbReference>
<evidence type="ECO:0000256" key="3">
    <source>
        <dbReference type="ARBA" id="ARBA00018638"/>
    </source>
</evidence>
<dbReference type="GO" id="GO:0071555">
    <property type="term" value="P:cell wall organization"/>
    <property type="evidence" value="ECO:0007669"/>
    <property type="project" value="UniProtKB-KW"/>
</dbReference>
<evidence type="ECO:0000256" key="12">
    <source>
        <dbReference type="ARBA" id="ARBA00022960"/>
    </source>
</evidence>
<evidence type="ECO:0000256" key="8">
    <source>
        <dbReference type="ARBA" id="ARBA00022676"/>
    </source>
</evidence>
<organism evidence="26">
    <name type="scientific">marine metagenome</name>
    <dbReference type="NCBI Taxonomy" id="408172"/>
    <lineage>
        <taxon>unclassified sequences</taxon>
        <taxon>metagenomes</taxon>
        <taxon>ecological metagenomes</taxon>
    </lineage>
</organism>
<dbReference type="InterPro" id="IPR031376">
    <property type="entry name" value="PCB_OB"/>
</dbReference>
<proteinExistence type="predicted"/>
<evidence type="ECO:0000256" key="22">
    <source>
        <dbReference type="ARBA" id="ARBA00049902"/>
    </source>
</evidence>
<comment type="catalytic activity">
    <reaction evidence="22">
        <text>[GlcNAc-(1-&gt;4)-Mur2Ac(oyl-L-Ala-gamma-D-Glu-L-Lys-D-Ala-D-Ala)](n)-di-trans,octa-cis-undecaprenyl diphosphate + beta-D-GlcNAc-(1-&gt;4)-Mur2Ac(oyl-L-Ala-gamma-D-Glu-L-Lys-D-Ala-D-Ala)-di-trans,octa-cis-undecaprenyl diphosphate = [GlcNAc-(1-&gt;4)-Mur2Ac(oyl-L-Ala-gamma-D-Glu-L-Lys-D-Ala-D-Ala)](n+1)-di-trans,octa-cis-undecaprenyl diphosphate + di-trans,octa-cis-undecaprenyl diphosphate + H(+)</text>
        <dbReference type="Rhea" id="RHEA:23708"/>
        <dbReference type="Rhea" id="RHEA-COMP:9602"/>
        <dbReference type="Rhea" id="RHEA-COMP:9603"/>
        <dbReference type="ChEBI" id="CHEBI:15378"/>
        <dbReference type="ChEBI" id="CHEBI:58405"/>
        <dbReference type="ChEBI" id="CHEBI:60033"/>
        <dbReference type="ChEBI" id="CHEBI:78435"/>
        <dbReference type="EC" id="2.4.99.28"/>
    </reaction>
</comment>
<keyword evidence="10" id="KW-0812">Transmembrane</keyword>
<dbReference type="FunFam" id="1.10.3810.10:FF:000003">
    <property type="entry name" value="Penicillin-binding protein 1a"/>
    <property type="match status" value="1"/>
</dbReference>
<dbReference type="EC" id="3.4.16.4" evidence="2"/>
<evidence type="ECO:0000259" key="23">
    <source>
        <dbReference type="Pfam" id="PF00905"/>
    </source>
</evidence>
<keyword evidence="18" id="KW-0511">Multifunctional enzyme</keyword>
<keyword evidence="7" id="KW-0645">Protease</keyword>
<evidence type="ECO:0000259" key="25">
    <source>
        <dbReference type="Pfam" id="PF17092"/>
    </source>
</evidence>
<reference evidence="26" key="1">
    <citation type="submission" date="2018-05" db="EMBL/GenBank/DDBJ databases">
        <authorList>
            <person name="Lanie J.A."/>
            <person name="Ng W.-L."/>
            <person name="Kazmierczak K.M."/>
            <person name="Andrzejewski T.M."/>
            <person name="Davidsen T.M."/>
            <person name="Wayne K.J."/>
            <person name="Tettelin H."/>
            <person name="Glass J.I."/>
            <person name="Rusch D."/>
            <person name="Podicherti R."/>
            <person name="Tsui H.-C.T."/>
            <person name="Winkler M.E."/>
        </authorList>
    </citation>
    <scope>NUCLEOTIDE SEQUENCE</scope>
</reference>
<dbReference type="InterPro" id="IPR050396">
    <property type="entry name" value="Glycosyltr_51/Transpeptidase"/>
</dbReference>
<keyword evidence="8" id="KW-0328">Glycosyltransferase</keyword>
<dbReference type="SUPFAM" id="SSF56601">
    <property type="entry name" value="beta-lactamase/transpeptidase-like"/>
    <property type="match status" value="1"/>
</dbReference>
<dbReference type="SUPFAM" id="SSF53955">
    <property type="entry name" value="Lysozyme-like"/>
    <property type="match status" value="1"/>
</dbReference>
<comment type="catalytic activity">
    <reaction evidence="20">
        <text>Preferential cleavage: (Ac)2-L-Lys-D-Ala-|-D-Ala. Also transpeptidation of peptidyl-alanyl moieties that are N-acyl substituents of D-alanine.</text>
        <dbReference type="EC" id="3.4.16.4"/>
    </reaction>
</comment>
<sequence>MRPIVRISLACLSVGLACALSLTAIVFGAYYFVEPGLPGAEELRDVRLKIPLTIYSRDGRLIAQIGEEQRTPAAYDDIPVVLINALLAAEDDRFFDHPGFDYQGLIRAALSNSLSGSRSQGGSTITQQLARMYFLTRERTFVRKFKELILATRIEREFSKQEILELYLNTYFFGKSAYGVTAATQVYFGKELSDLSLSDAAILAGIPRAPSVLNPVANPDLAGQRRSYVLRRMRELNFITDTEYQVAIEEPISGNRFGLQVALNAPYVSELVRSEMIERLGLAAYTSGLKITTTIDSRLQNAATDALRRTLIEYDERHGYRGALAHLDISSTSMVERELTGVEFSHESWKVLLSDYPNLSGFETGLVVSTDFPDELKKHSLPEEVEIEGVVKLDGAEEIGLDNTDQLEIDQRPLLKARVYLQGGDLVEVGLDSVEWAAPYINENAVGGRPKSVIDVLEVGHVVRFRRTKNGLLRLSQVPEVQGAIVAMDPTDGGISAMVGGFDFSLSNFNRTTQSKRQPGSSFKPFVYSAALEQGYTAATIVNDAPIVIDDPMLEDTWRPENYSGTFSGETRLREALVRSLNLVSVRVIRQAGVGNTVRHLRKFGFDGTALPANSTLALGSGGVAPVDLAAGYAVFANGGYAVNSHLIERIEDTEGKILYETSHPFVCRICESVTEEQDLQLIHDPAELYPKGRIPARVISAQNAFLIRDMMADVVRRGTGRGAYRELGREDLAGKTGTSNERRDAWFAGFNGDLVAAVWVGFDQERSLGRLEEGGRTALPMWNYFMAEALKGLSDHILERPPGVVDVRINPETGLVSRAETAIIEQFRLGHVPQREDGPALLADSLVDAGREEREDTEKKPIF</sequence>
<evidence type="ECO:0000256" key="6">
    <source>
        <dbReference type="ARBA" id="ARBA00022645"/>
    </source>
</evidence>
<keyword evidence="5" id="KW-0997">Cell inner membrane</keyword>
<evidence type="ECO:0000256" key="7">
    <source>
        <dbReference type="ARBA" id="ARBA00022670"/>
    </source>
</evidence>
<dbReference type="GO" id="GO:0008658">
    <property type="term" value="F:penicillin binding"/>
    <property type="evidence" value="ECO:0007669"/>
    <property type="project" value="InterPro"/>
</dbReference>
<dbReference type="Pfam" id="PF17092">
    <property type="entry name" value="PCB_OB"/>
    <property type="match status" value="1"/>
</dbReference>
<dbReference type="NCBIfam" id="TIGR02074">
    <property type="entry name" value="PBP_1a_fam"/>
    <property type="match status" value="1"/>
</dbReference>
<keyword evidence="17" id="KW-0046">Antibiotic resistance</keyword>
<gene>
    <name evidence="26" type="ORF">METZ01_LOCUS127238</name>
</gene>
<keyword evidence="19" id="KW-0961">Cell wall biogenesis/degradation</keyword>
<keyword evidence="16" id="KW-0472">Membrane</keyword>
<evidence type="ECO:0000256" key="11">
    <source>
        <dbReference type="ARBA" id="ARBA00022801"/>
    </source>
</evidence>
<dbReference type="GO" id="GO:0008955">
    <property type="term" value="F:peptidoglycan glycosyltransferase activity"/>
    <property type="evidence" value="ECO:0007669"/>
    <property type="project" value="UniProtKB-EC"/>
</dbReference>
<dbReference type="GO" id="GO:0005886">
    <property type="term" value="C:plasma membrane"/>
    <property type="evidence" value="ECO:0007669"/>
    <property type="project" value="UniProtKB-SubCell"/>
</dbReference>
<dbReference type="EMBL" id="UINC01017835">
    <property type="protein sequence ID" value="SVA74384.1"/>
    <property type="molecule type" value="Genomic_DNA"/>
</dbReference>
<dbReference type="Pfam" id="PF00912">
    <property type="entry name" value="Transgly"/>
    <property type="match status" value="1"/>
</dbReference>
<keyword evidence="12" id="KW-0133">Cell shape</keyword>
<dbReference type="InterPro" id="IPR001264">
    <property type="entry name" value="Glyco_trans_51"/>
</dbReference>
<dbReference type="Gene3D" id="1.10.3810.10">
    <property type="entry name" value="Biosynthetic peptidoglycan transglycosylase-like"/>
    <property type="match status" value="1"/>
</dbReference>
<keyword evidence="9" id="KW-0808">Transferase</keyword>
<dbReference type="GO" id="GO:0006508">
    <property type="term" value="P:proteolysis"/>
    <property type="evidence" value="ECO:0007669"/>
    <property type="project" value="UniProtKB-KW"/>
</dbReference>
<dbReference type="EC" id="2.4.99.28" evidence="21"/>
<keyword evidence="13" id="KW-0735">Signal-anchor</keyword>
<keyword evidence="4" id="KW-1003">Cell membrane</keyword>
<evidence type="ECO:0000259" key="24">
    <source>
        <dbReference type="Pfam" id="PF00912"/>
    </source>
</evidence>
<evidence type="ECO:0000313" key="26">
    <source>
        <dbReference type="EMBL" id="SVA74384.1"/>
    </source>
</evidence>
<evidence type="ECO:0000256" key="9">
    <source>
        <dbReference type="ARBA" id="ARBA00022679"/>
    </source>
</evidence>
<comment type="subcellular location">
    <subcellularLocation>
        <location evidence="1">Cell inner membrane</location>
        <topology evidence="1">Single-pass type II membrane protein</topology>
    </subcellularLocation>
</comment>
<dbReference type="GO" id="GO:0009252">
    <property type="term" value="P:peptidoglycan biosynthetic process"/>
    <property type="evidence" value="ECO:0007669"/>
    <property type="project" value="UniProtKB-KW"/>
</dbReference>
<dbReference type="InterPro" id="IPR023346">
    <property type="entry name" value="Lysozyme-like_dom_sf"/>
</dbReference>
<evidence type="ECO:0000256" key="10">
    <source>
        <dbReference type="ARBA" id="ARBA00022692"/>
    </source>
</evidence>
<feature type="domain" description="Glycosyl transferase family 51" evidence="24">
    <location>
        <begin position="59"/>
        <end position="233"/>
    </location>
</feature>
<dbReference type="Gene3D" id="3.40.710.10">
    <property type="entry name" value="DD-peptidase/beta-lactamase superfamily"/>
    <property type="match status" value="2"/>
</dbReference>
<keyword evidence="15" id="KW-1133">Transmembrane helix</keyword>